<dbReference type="RefSeq" id="WP_386347456.1">
    <property type="nucleotide sequence ID" value="NZ_JBHSFG010000057.1"/>
</dbReference>
<evidence type="ECO:0000313" key="4">
    <source>
        <dbReference type="Proteomes" id="UP001596012"/>
    </source>
</evidence>
<evidence type="ECO:0000313" key="3">
    <source>
        <dbReference type="EMBL" id="MFC4469079.1"/>
    </source>
</evidence>
<evidence type="ECO:0000256" key="2">
    <source>
        <dbReference type="SAM" id="SignalP"/>
    </source>
</evidence>
<name>A0ABV8YYA8_9ACTN</name>
<dbReference type="EMBL" id="JBHSFG010000057">
    <property type="protein sequence ID" value="MFC4469079.1"/>
    <property type="molecule type" value="Genomic_DNA"/>
</dbReference>
<organism evidence="3 4">
    <name type="scientific">Streptomyces xiangluensis</name>
    <dbReference type="NCBI Taxonomy" id="2665720"/>
    <lineage>
        <taxon>Bacteria</taxon>
        <taxon>Bacillati</taxon>
        <taxon>Actinomycetota</taxon>
        <taxon>Actinomycetes</taxon>
        <taxon>Kitasatosporales</taxon>
        <taxon>Streptomycetaceae</taxon>
        <taxon>Streptomyces</taxon>
    </lineage>
</organism>
<feature type="signal peptide" evidence="2">
    <location>
        <begin position="1"/>
        <end position="32"/>
    </location>
</feature>
<sequence length="174" mass="17215">MTSATFSRRQARFASVAAGLAAALVLTGCSSDSDGNTAADEASSPQPGAAASSADADGGSGGSSGGGAAEADGVEGSWVTSKEGKLVALMIEGAKVAMFSTGGSVCSGTARETSGEQKIALQCTDGNKDRGQGVIDSVNSSTMKVTWEGFGEETYTRSEDGKWPEGLPTASLGS</sequence>
<feature type="region of interest" description="Disordered" evidence="1">
    <location>
        <begin position="32"/>
        <end position="77"/>
    </location>
</feature>
<dbReference type="Proteomes" id="UP001596012">
    <property type="component" value="Unassembled WGS sequence"/>
</dbReference>
<feature type="compositionally biased region" description="Basic and acidic residues" evidence="1">
    <location>
        <begin position="154"/>
        <end position="163"/>
    </location>
</feature>
<feature type="compositionally biased region" description="Low complexity" evidence="1">
    <location>
        <begin position="41"/>
        <end position="57"/>
    </location>
</feature>
<gene>
    <name evidence="3" type="ORF">ACFPH6_31940</name>
</gene>
<reference evidence="4" key="1">
    <citation type="journal article" date="2019" name="Int. J. Syst. Evol. Microbiol.">
        <title>The Global Catalogue of Microorganisms (GCM) 10K type strain sequencing project: providing services to taxonomists for standard genome sequencing and annotation.</title>
        <authorList>
            <consortium name="The Broad Institute Genomics Platform"/>
            <consortium name="The Broad Institute Genome Sequencing Center for Infectious Disease"/>
            <person name="Wu L."/>
            <person name="Ma J."/>
        </authorList>
    </citation>
    <scope>NUCLEOTIDE SEQUENCE [LARGE SCALE GENOMIC DNA]</scope>
    <source>
        <strain evidence="4">DT43</strain>
    </source>
</reference>
<feature type="region of interest" description="Disordered" evidence="1">
    <location>
        <begin position="154"/>
        <end position="174"/>
    </location>
</feature>
<evidence type="ECO:0000256" key="1">
    <source>
        <dbReference type="SAM" id="MobiDB-lite"/>
    </source>
</evidence>
<evidence type="ECO:0008006" key="5">
    <source>
        <dbReference type="Google" id="ProtNLM"/>
    </source>
</evidence>
<comment type="caution">
    <text evidence="3">The sequence shown here is derived from an EMBL/GenBank/DDBJ whole genome shotgun (WGS) entry which is preliminary data.</text>
</comment>
<proteinExistence type="predicted"/>
<protein>
    <recommendedName>
        <fullName evidence="5">Lipoprotein</fullName>
    </recommendedName>
</protein>
<keyword evidence="4" id="KW-1185">Reference proteome</keyword>
<feature type="chain" id="PRO_5046477745" description="Lipoprotein" evidence="2">
    <location>
        <begin position="33"/>
        <end position="174"/>
    </location>
</feature>
<accession>A0ABV8YYA8</accession>
<feature type="compositionally biased region" description="Gly residues" evidence="1">
    <location>
        <begin position="58"/>
        <end position="68"/>
    </location>
</feature>
<keyword evidence="2" id="KW-0732">Signal</keyword>